<evidence type="ECO:0000313" key="2">
    <source>
        <dbReference type="Proteomes" id="UP000192247"/>
    </source>
</evidence>
<protein>
    <submittedName>
        <fullName evidence="1">Uncharacterized protein</fullName>
    </submittedName>
</protein>
<sequence>MLSIPRGVSFTVNCDFCCTYPIQLTLARSVFRAILLVKALAVQIDNGPAILSLVARCPDV</sequence>
<name>A0A1V9X603_9ACAR</name>
<proteinExistence type="predicted"/>
<dbReference type="InParanoid" id="A0A1V9X603"/>
<comment type="caution">
    <text evidence="1">The sequence shown here is derived from an EMBL/GenBank/DDBJ whole genome shotgun (WGS) entry which is preliminary data.</text>
</comment>
<organism evidence="1 2">
    <name type="scientific">Tropilaelaps mercedesae</name>
    <dbReference type="NCBI Taxonomy" id="418985"/>
    <lineage>
        <taxon>Eukaryota</taxon>
        <taxon>Metazoa</taxon>
        <taxon>Ecdysozoa</taxon>
        <taxon>Arthropoda</taxon>
        <taxon>Chelicerata</taxon>
        <taxon>Arachnida</taxon>
        <taxon>Acari</taxon>
        <taxon>Parasitiformes</taxon>
        <taxon>Mesostigmata</taxon>
        <taxon>Gamasina</taxon>
        <taxon>Dermanyssoidea</taxon>
        <taxon>Laelapidae</taxon>
        <taxon>Tropilaelaps</taxon>
    </lineage>
</organism>
<keyword evidence="2" id="KW-1185">Reference proteome</keyword>
<gene>
    <name evidence="1" type="ORF">BIW11_04487</name>
</gene>
<reference evidence="1 2" key="1">
    <citation type="journal article" date="2017" name="Gigascience">
        <title>Draft genome of the honey bee ectoparasitic mite, Tropilaelaps mercedesae, is shaped by the parasitic life history.</title>
        <authorList>
            <person name="Dong X."/>
            <person name="Armstrong S.D."/>
            <person name="Xia D."/>
            <person name="Makepeace B.L."/>
            <person name="Darby A.C."/>
            <person name="Kadowaki T."/>
        </authorList>
    </citation>
    <scope>NUCLEOTIDE SEQUENCE [LARGE SCALE GENOMIC DNA]</scope>
    <source>
        <strain evidence="1">Wuxi-XJTLU</strain>
    </source>
</reference>
<dbReference type="AlphaFoldDB" id="A0A1V9X603"/>
<dbReference type="Proteomes" id="UP000192247">
    <property type="component" value="Unassembled WGS sequence"/>
</dbReference>
<evidence type="ECO:0000313" key="1">
    <source>
        <dbReference type="EMBL" id="OQR68836.1"/>
    </source>
</evidence>
<accession>A0A1V9X603</accession>
<dbReference type="EMBL" id="MNPL01023245">
    <property type="protein sequence ID" value="OQR68836.1"/>
    <property type="molecule type" value="Genomic_DNA"/>
</dbReference>